<feature type="transmembrane region" description="Helical" evidence="5">
    <location>
        <begin position="107"/>
        <end position="123"/>
    </location>
</feature>
<feature type="domain" description="Yip1" evidence="6">
    <location>
        <begin position="6"/>
        <end position="178"/>
    </location>
</feature>
<dbReference type="Pfam" id="PF04893">
    <property type="entry name" value="Yip1"/>
    <property type="match status" value="1"/>
</dbReference>
<dbReference type="EMBL" id="JBEQCT010000009">
    <property type="protein sequence ID" value="MFM2486648.1"/>
    <property type="molecule type" value="Genomic_DNA"/>
</dbReference>
<evidence type="ECO:0000259" key="6">
    <source>
        <dbReference type="Pfam" id="PF04893"/>
    </source>
</evidence>
<dbReference type="RefSeq" id="WP_408624947.1">
    <property type="nucleotide sequence ID" value="NZ_JBEQCT010000009.1"/>
</dbReference>
<keyword evidence="4 5" id="KW-0472">Membrane</keyword>
<feature type="transmembrane region" description="Helical" evidence="5">
    <location>
        <begin position="34"/>
        <end position="54"/>
    </location>
</feature>
<reference evidence="7 8" key="1">
    <citation type="journal article" date="2013" name="Int. J. Syst. Evol. Microbiol.">
        <title>Celerinatantimonas yamalensis sp. nov., a cold-adapted diazotrophic bacterium from a cold permafrost brine.</title>
        <authorList>
            <person name="Shcherbakova V."/>
            <person name="Chuvilskaya N."/>
            <person name="Rivkina E."/>
            <person name="Demidov N."/>
            <person name="Uchaeva V."/>
            <person name="Suetin S."/>
            <person name="Suzina N."/>
            <person name="Gilichinsky D."/>
        </authorList>
    </citation>
    <scope>NUCLEOTIDE SEQUENCE [LARGE SCALE GENOMIC DNA]</scope>
    <source>
        <strain evidence="7 8">C7</strain>
    </source>
</reference>
<comment type="caution">
    <text evidence="7">The sequence shown here is derived from an EMBL/GenBank/DDBJ whole genome shotgun (WGS) entry which is preliminary data.</text>
</comment>
<feature type="transmembrane region" description="Helical" evidence="5">
    <location>
        <begin position="129"/>
        <end position="149"/>
    </location>
</feature>
<feature type="transmembrane region" description="Helical" evidence="5">
    <location>
        <begin position="170"/>
        <end position="192"/>
    </location>
</feature>
<dbReference type="Proteomes" id="UP001629953">
    <property type="component" value="Unassembled WGS sequence"/>
</dbReference>
<dbReference type="InterPro" id="IPR006977">
    <property type="entry name" value="Yip1_dom"/>
</dbReference>
<keyword evidence="8" id="KW-1185">Reference proteome</keyword>
<evidence type="ECO:0000313" key="8">
    <source>
        <dbReference type="Proteomes" id="UP001629953"/>
    </source>
</evidence>
<accession>A0ABW9GCN3</accession>
<feature type="transmembrane region" description="Helical" evidence="5">
    <location>
        <begin position="74"/>
        <end position="95"/>
    </location>
</feature>
<evidence type="ECO:0000313" key="7">
    <source>
        <dbReference type="EMBL" id="MFM2486648.1"/>
    </source>
</evidence>
<sequence length="202" mass="22608">MIQHVWGLLHNPDHEWQQISQEHESVGHLYMHHVLWLAAIPVISSLIGTTRFGWSFSAGHGYHVSLVNGVALAIAFYALILLAVTLVGSVLYWKAQKFEQRSSQRECIVFAGYTATPLFLSGIVAVYPIFWLCLLAMTLGIIYSGYLLYRGIPSFLGISHRHGFILSTTTLGFGVLILELLLVIVVLLWSMGSESSVVWQFF</sequence>
<proteinExistence type="predicted"/>
<protein>
    <submittedName>
        <fullName evidence="7">Yip1 family protein</fullName>
    </submittedName>
</protein>
<gene>
    <name evidence="7" type="ORF">ABUE30_16575</name>
</gene>
<comment type="subcellular location">
    <subcellularLocation>
        <location evidence="1">Membrane</location>
        <topology evidence="1">Multi-pass membrane protein</topology>
    </subcellularLocation>
</comment>
<keyword evidence="2 5" id="KW-0812">Transmembrane</keyword>
<evidence type="ECO:0000256" key="2">
    <source>
        <dbReference type="ARBA" id="ARBA00022692"/>
    </source>
</evidence>
<organism evidence="7 8">
    <name type="scientific">Celerinatantimonas yamalensis</name>
    <dbReference type="NCBI Taxonomy" id="559956"/>
    <lineage>
        <taxon>Bacteria</taxon>
        <taxon>Pseudomonadati</taxon>
        <taxon>Pseudomonadota</taxon>
        <taxon>Gammaproteobacteria</taxon>
        <taxon>Celerinatantimonadaceae</taxon>
        <taxon>Celerinatantimonas</taxon>
    </lineage>
</organism>
<name>A0ABW9GCN3_9GAMM</name>
<keyword evidence="3 5" id="KW-1133">Transmembrane helix</keyword>
<evidence type="ECO:0000256" key="5">
    <source>
        <dbReference type="SAM" id="Phobius"/>
    </source>
</evidence>
<evidence type="ECO:0000256" key="3">
    <source>
        <dbReference type="ARBA" id="ARBA00022989"/>
    </source>
</evidence>
<evidence type="ECO:0000256" key="1">
    <source>
        <dbReference type="ARBA" id="ARBA00004141"/>
    </source>
</evidence>
<evidence type="ECO:0000256" key="4">
    <source>
        <dbReference type="ARBA" id="ARBA00023136"/>
    </source>
</evidence>